<gene>
    <name evidence="3" type="ORF">N0V89_006450</name>
</gene>
<evidence type="ECO:0000313" key="4">
    <source>
        <dbReference type="Proteomes" id="UP001140513"/>
    </source>
</evidence>
<dbReference type="PANTHER" id="PTHR34814">
    <property type="entry name" value="NITROSOGUANIDINE RESISTANCE PROTEIN SNG1"/>
    <property type="match status" value="1"/>
</dbReference>
<evidence type="ECO:0000256" key="1">
    <source>
        <dbReference type="SAM" id="Phobius"/>
    </source>
</evidence>
<keyword evidence="1" id="KW-0472">Membrane</keyword>
<dbReference type="PANTHER" id="PTHR34814:SF2">
    <property type="entry name" value="DUF3533 DOMAIN-CONTAINING PROTEIN"/>
    <property type="match status" value="1"/>
</dbReference>
<keyword evidence="4" id="KW-1185">Reference proteome</keyword>
<dbReference type="Proteomes" id="UP001140513">
    <property type="component" value="Unassembled WGS sequence"/>
</dbReference>
<name>A0A9W8XJ00_9PLEO</name>
<dbReference type="GO" id="GO:0016020">
    <property type="term" value="C:membrane"/>
    <property type="evidence" value="ECO:0007669"/>
    <property type="project" value="TreeGrafter"/>
</dbReference>
<dbReference type="OrthoDB" id="2140105at2759"/>
<feature type="transmembrane region" description="Helical" evidence="1">
    <location>
        <begin position="46"/>
        <end position="70"/>
    </location>
</feature>
<feature type="transmembrane region" description="Helical" evidence="1">
    <location>
        <begin position="287"/>
        <end position="306"/>
    </location>
</feature>
<sequence length="448" mass="49609">MRTSTQNPDEGTFALTIDQDGSVERKGTSASGAQPHNVSVSGLMKALIPASIIILVVFWINASQVNGIFLNQGKYVKRAKVALADFDGGDFGEALRFAASSNNQSYGYPTFVNIDTSRVLPEQIRHDVFEGKYWAAIVVQPGASTRFEEAINGTASSYNASDVYTCYSMTSRYYSLYASGIQSSAITVTSTAAGIFSAQFVTQVIASGHYSNTSAAASALAGPAQLVLTSAASQEFEHFDGKPIVNTIGAVFPVLMQFFFIMAWNGICNSMHIYAAYNLRKHIVARLIYSTIWPIFTSLCSAGWTFGFRGQFDSDAKMFFAFWAVTWVYSMINFDALDIMTGFVPMAFTPFVFLTWVIFNMAASLGPPTILNPWYRLNYFFPSLHWYQTFVTIISEGGVSRLHYTLPTLAGWLILLKAISPLATKYRVKKAQRVFRYYNERDALDAPH</sequence>
<feature type="transmembrane region" description="Helical" evidence="1">
    <location>
        <begin position="401"/>
        <end position="423"/>
    </location>
</feature>
<accession>A0A9W8XJ00</accession>
<dbReference type="InterPro" id="IPR053001">
    <property type="entry name" value="MNNG_permease-like"/>
</dbReference>
<comment type="caution">
    <text evidence="3">The sequence shown here is derived from an EMBL/GenBank/DDBJ whole genome shotgun (WGS) entry which is preliminary data.</text>
</comment>
<feature type="transmembrane region" description="Helical" evidence="1">
    <location>
        <begin position="343"/>
        <end position="365"/>
    </location>
</feature>
<keyword evidence="1" id="KW-0812">Transmembrane</keyword>
<protein>
    <recommendedName>
        <fullName evidence="2">DUF3533 domain-containing protein</fullName>
    </recommendedName>
</protein>
<dbReference type="RefSeq" id="XP_056069467.1">
    <property type="nucleotide sequence ID" value="XM_056215220.1"/>
</dbReference>
<reference evidence="3" key="1">
    <citation type="submission" date="2022-10" db="EMBL/GenBank/DDBJ databases">
        <title>Tapping the CABI collections for fungal endophytes: first genome assemblies for Collariella, Neodidymelliopsis, Ascochyta clinopodiicola, Didymella pomorum, Didymosphaeria variabile, Neocosmospora piperis and Neocucurbitaria cava.</title>
        <authorList>
            <person name="Hill R."/>
        </authorList>
    </citation>
    <scope>NUCLEOTIDE SEQUENCE</scope>
    <source>
        <strain evidence="3">IMI 356815</strain>
    </source>
</reference>
<feature type="transmembrane region" description="Helical" evidence="1">
    <location>
        <begin position="318"/>
        <end position="337"/>
    </location>
</feature>
<organism evidence="3 4">
    <name type="scientific">Didymosphaeria variabile</name>
    <dbReference type="NCBI Taxonomy" id="1932322"/>
    <lineage>
        <taxon>Eukaryota</taxon>
        <taxon>Fungi</taxon>
        <taxon>Dikarya</taxon>
        <taxon>Ascomycota</taxon>
        <taxon>Pezizomycotina</taxon>
        <taxon>Dothideomycetes</taxon>
        <taxon>Pleosporomycetidae</taxon>
        <taxon>Pleosporales</taxon>
        <taxon>Massarineae</taxon>
        <taxon>Didymosphaeriaceae</taxon>
        <taxon>Didymosphaeria</taxon>
    </lineage>
</organism>
<dbReference type="InterPro" id="IPR022703">
    <property type="entry name" value="DUF3533"/>
</dbReference>
<dbReference type="AlphaFoldDB" id="A0A9W8XJ00"/>
<feature type="transmembrane region" description="Helical" evidence="1">
    <location>
        <begin position="244"/>
        <end position="267"/>
    </location>
</feature>
<dbReference type="EMBL" id="JAPEUX010000005">
    <property type="protein sequence ID" value="KAJ4351111.1"/>
    <property type="molecule type" value="Genomic_DNA"/>
</dbReference>
<keyword evidence="1" id="KW-1133">Transmembrane helix</keyword>
<feature type="domain" description="DUF3533" evidence="2">
    <location>
        <begin position="52"/>
        <end position="415"/>
    </location>
</feature>
<dbReference type="GeneID" id="80909980"/>
<evidence type="ECO:0000259" key="2">
    <source>
        <dbReference type="Pfam" id="PF12051"/>
    </source>
</evidence>
<proteinExistence type="predicted"/>
<dbReference type="Pfam" id="PF12051">
    <property type="entry name" value="DUF3533"/>
    <property type="match status" value="1"/>
</dbReference>
<evidence type="ECO:0000313" key="3">
    <source>
        <dbReference type="EMBL" id="KAJ4351111.1"/>
    </source>
</evidence>